<keyword evidence="6" id="KW-0804">Transcription</keyword>
<protein>
    <submittedName>
        <fullName evidence="12">Cyclin-T2-like</fullName>
    </submittedName>
</protein>
<sequence>MAQRERWYFTKDELENSPSRRCGIDAEKELSYRQQAANLIQDMGQKLKVNQLVINTAIVYMHRFYTQHSFSRFHRNSIASCALFLAAKVEEQHRKLEHVIKVAQICLYRENLDPRSEQFQALAAELVHHENLMLRTLGFDLSVQHPHTYVVNCFDLVRANKDLAQASYIMATNSLHLTTMCLQYKPTVVACICVYFVCKWASFELSRSIEGRDWWTYVDPNVTQEMLEELTGEFLSILKKCPSRLKKILSSSRLNPIIPNSPSTKPSEYKRTSEHTSISGNRPQHHHSHHHQNSSIPAQKMSPKDPKFSLHVNNVRSSIPSGSHGPGIDHHQSHHHHHHSHHQHQHNSEQPIHHHGSKQSQSNVTSKQQHSYANSSSKSAAGKNPASLESSSMEKMKKESLPNDNNNNHNHISSNVPNLKSNLSVISSSSNNNTNNNRLTGSNNLNNNNNDVISHSNNNSFNDPLFPIDSHLSMFSPGSEYSDYSQTKKDSFADFKMEFSDNEDSTNFNYSLPGLGSSLIMMNDSNEDTKSNVSNSFEFSSTTNHKSYNNISNPVGGNTDLKSSSSLPLFNELASTANNNHHNPTPSLSQSSSLSNLLPNKDTESEPLEDKSLHSSVSKSLLNTASKIPTVSTNPVNTLDSIIGSLTNNSNVDSKLLPLQLPIGTNQPSTAVPQAAAAFNQLISDTYHSSQPPLSTTSGINSLLLDDELSKHSSTSFTQNLHHKDKHKHHKEKHKHKDKHHKHKHKKDRGDGHHHHHRRTSDASSSSFALIPDGDGDDRLIDQVNRPPPIKLKIRKNDLSTEMDQRPSTIADQSPTSAATVPPAAPLKLKINLKQKNISSFEHQQPSSKKRRN</sequence>
<dbReference type="InterPro" id="IPR006671">
    <property type="entry name" value="Cyclin_N"/>
</dbReference>
<feature type="compositionally biased region" description="Basic and acidic residues" evidence="9">
    <location>
        <begin position="392"/>
        <end position="401"/>
    </location>
</feature>
<proteinExistence type="inferred from homology"/>
<feature type="compositionally biased region" description="Basic residues" evidence="9">
    <location>
        <begin position="332"/>
        <end position="345"/>
    </location>
</feature>
<dbReference type="KEGG" id="dpte:113799562"/>
<dbReference type="PANTHER" id="PTHR10026">
    <property type="entry name" value="CYCLIN"/>
    <property type="match status" value="1"/>
</dbReference>
<dbReference type="InterPro" id="IPR013763">
    <property type="entry name" value="Cyclin-like_dom"/>
</dbReference>
<dbReference type="GO" id="GO:0005634">
    <property type="term" value="C:nucleus"/>
    <property type="evidence" value="ECO:0007669"/>
    <property type="project" value="UniProtKB-SubCell"/>
</dbReference>
<evidence type="ECO:0000256" key="4">
    <source>
        <dbReference type="ARBA" id="ARBA00023015"/>
    </source>
</evidence>
<evidence type="ECO:0000256" key="8">
    <source>
        <dbReference type="RuleBase" id="RU000383"/>
    </source>
</evidence>
<feature type="region of interest" description="Disordered" evidence="9">
    <location>
        <begin position="714"/>
        <end position="784"/>
    </location>
</feature>
<dbReference type="AlphaFoldDB" id="A0A6P6YLE6"/>
<dbReference type="Pfam" id="PF00134">
    <property type="entry name" value="Cyclin_N"/>
    <property type="match status" value="1"/>
</dbReference>
<dbReference type="GeneID" id="113799562"/>
<comment type="similarity">
    <text evidence="2">Belongs to the cyclin family. Cyclin C subfamily.</text>
</comment>
<dbReference type="GO" id="GO:0006357">
    <property type="term" value="P:regulation of transcription by RNA polymerase II"/>
    <property type="evidence" value="ECO:0007669"/>
    <property type="project" value="InterPro"/>
</dbReference>
<evidence type="ECO:0000259" key="10">
    <source>
        <dbReference type="SMART" id="SM00385"/>
    </source>
</evidence>
<feature type="compositionally biased region" description="Low complexity" evidence="9">
    <location>
        <begin position="583"/>
        <end position="600"/>
    </location>
</feature>
<evidence type="ECO:0000313" key="12">
    <source>
        <dbReference type="RefSeq" id="XP_027206017.1"/>
    </source>
</evidence>
<feature type="compositionally biased region" description="Basic and acidic residues" evidence="9">
    <location>
        <begin position="601"/>
        <end position="613"/>
    </location>
</feature>
<evidence type="ECO:0000256" key="5">
    <source>
        <dbReference type="ARBA" id="ARBA00023127"/>
    </source>
</evidence>
<keyword evidence="11" id="KW-1185">Reference proteome</keyword>
<evidence type="ECO:0000313" key="11">
    <source>
        <dbReference type="Proteomes" id="UP000515146"/>
    </source>
</evidence>
<feature type="compositionally biased region" description="Polar residues" evidence="9">
    <location>
        <begin position="358"/>
        <end position="370"/>
    </location>
</feature>
<evidence type="ECO:0000256" key="3">
    <source>
        <dbReference type="ARBA" id="ARBA00022553"/>
    </source>
</evidence>
<feature type="region of interest" description="Disordered" evidence="9">
    <location>
        <begin position="575"/>
        <end position="615"/>
    </location>
</feature>
<reference evidence="12" key="1">
    <citation type="submission" date="2025-08" db="UniProtKB">
        <authorList>
            <consortium name="RefSeq"/>
        </authorList>
    </citation>
    <scope>IDENTIFICATION</scope>
    <source>
        <strain evidence="12">Airmid</strain>
    </source>
</reference>
<feature type="domain" description="Cyclin-like" evidence="10">
    <location>
        <begin position="38"/>
        <end position="135"/>
    </location>
</feature>
<feature type="region of interest" description="Disordered" evidence="9">
    <location>
        <begin position="797"/>
        <end position="824"/>
    </location>
</feature>
<feature type="compositionally biased region" description="Basic residues" evidence="9">
    <location>
        <begin position="283"/>
        <end position="292"/>
    </location>
</feature>
<keyword evidence="4" id="KW-0805">Transcription regulation</keyword>
<dbReference type="Gene3D" id="1.10.472.10">
    <property type="entry name" value="Cyclin-like"/>
    <property type="match status" value="2"/>
</dbReference>
<dbReference type="InterPro" id="IPR043198">
    <property type="entry name" value="Cyclin/Ssn8"/>
</dbReference>
<evidence type="ECO:0000256" key="9">
    <source>
        <dbReference type="SAM" id="MobiDB-lite"/>
    </source>
</evidence>
<feature type="region of interest" description="Disordered" evidence="9">
    <location>
        <begin position="254"/>
        <end position="458"/>
    </location>
</feature>
<dbReference type="InParanoid" id="A0A6P6YLE6"/>
<keyword evidence="3" id="KW-0597">Phosphoprotein</keyword>
<evidence type="ECO:0000256" key="6">
    <source>
        <dbReference type="ARBA" id="ARBA00023163"/>
    </source>
</evidence>
<gene>
    <name evidence="12" type="primary">LOC113799562</name>
</gene>
<dbReference type="RefSeq" id="XP_027206017.1">
    <property type="nucleotide sequence ID" value="XM_027350216.1"/>
</dbReference>
<feature type="compositionally biased region" description="Polar residues" evidence="9">
    <location>
        <begin position="531"/>
        <end position="563"/>
    </location>
</feature>
<feature type="compositionally biased region" description="Low complexity" evidence="9">
    <location>
        <begin position="814"/>
        <end position="824"/>
    </location>
</feature>
<dbReference type="FunFam" id="1.10.472.10:FF:000004">
    <property type="entry name" value="Cyclin T2"/>
    <property type="match status" value="1"/>
</dbReference>
<keyword evidence="7" id="KW-0539">Nucleus</keyword>
<dbReference type="InterPro" id="IPR036915">
    <property type="entry name" value="Cyclin-like_sf"/>
</dbReference>
<dbReference type="OrthoDB" id="25002at2759"/>
<dbReference type="Pfam" id="PF21797">
    <property type="entry name" value="CycT2-like_C"/>
    <property type="match status" value="1"/>
</dbReference>
<accession>A0A6P6YLE6</accession>
<feature type="compositionally biased region" description="Low complexity" evidence="9">
    <location>
        <begin position="371"/>
        <end position="391"/>
    </location>
</feature>
<keyword evidence="5 8" id="KW-0195">Cyclin</keyword>
<evidence type="ECO:0000256" key="7">
    <source>
        <dbReference type="ARBA" id="ARBA00023242"/>
    </source>
</evidence>
<feature type="compositionally biased region" description="Low complexity" evidence="9">
    <location>
        <begin position="402"/>
        <end position="458"/>
    </location>
</feature>
<feature type="region of interest" description="Disordered" evidence="9">
    <location>
        <begin position="526"/>
        <end position="563"/>
    </location>
</feature>
<feature type="compositionally biased region" description="Basic residues" evidence="9">
    <location>
        <begin position="721"/>
        <end position="759"/>
    </location>
</feature>
<organism evidence="11 12">
    <name type="scientific">Dermatophagoides pteronyssinus</name>
    <name type="common">European house dust mite</name>
    <dbReference type="NCBI Taxonomy" id="6956"/>
    <lineage>
        <taxon>Eukaryota</taxon>
        <taxon>Metazoa</taxon>
        <taxon>Ecdysozoa</taxon>
        <taxon>Arthropoda</taxon>
        <taxon>Chelicerata</taxon>
        <taxon>Arachnida</taxon>
        <taxon>Acari</taxon>
        <taxon>Acariformes</taxon>
        <taxon>Sarcoptiformes</taxon>
        <taxon>Astigmata</taxon>
        <taxon>Psoroptidia</taxon>
        <taxon>Analgoidea</taxon>
        <taxon>Pyroglyphidae</taxon>
        <taxon>Dermatophagoidinae</taxon>
        <taxon>Dermatophagoides</taxon>
    </lineage>
</organism>
<dbReference type="GO" id="GO:0016538">
    <property type="term" value="F:cyclin-dependent protein serine/threonine kinase regulator activity"/>
    <property type="evidence" value="ECO:0007669"/>
    <property type="project" value="InterPro"/>
</dbReference>
<dbReference type="SUPFAM" id="SSF47954">
    <property type="entry name" value="Cyclin-like"/>
    <property type="match status" value="2"/>
</dbReference>
<evidence type="ECO:0000256" key="1">
    <source>
        <dbReference type="ARBA" id="ARBA00004123"/>
    </source>
</evidence>
<name>A0A6P6YLE6_DERPT</name>
<dbReference type="OMA" id="RERWYFT"/>
<dbReference type="SMART" id="SM00385">
    <property type="entry name" value="CYCLIN"/>
    <property type="match status" value="1"/>
</dbReference>
<comment type="subcellular location">
    <subcellularLocation>
        <location evidence="1">Nucleus</location>
    </subcellularLocation>
</comment>
<dbReference type="CDD" id="cd20538">
    <property type="entry name" value="CYCLIN_CCNT_rpt1"/>
    <property type="match status" value="1"/>
</dbReference>
<evidence type="ECO:0000256" key="2">
    <source>
        <dbReference type="ARBA" id="ARBA00008638"/>
    </source>
</evidence>
<dbReference type="CTD" id="13067"/>
<dbReference type="Proteomes" id="UP000515146">
    <property type="component" value="Unplaced"/>
</dbReference>